<organism evidence="2 3">
    <name type="scientific">Kineothrix alysoides</name>
    <dbReference type="NCBI Taxonomy" id="1469948"/>
    <lineage>
        <taxon>Bacteria</taxon>
        <taxon>Bacillati</taxon>
        <taxon>Bacillota</taxon>
        <taxon>Clostridia</taxon>
        <taxon>Lachnospirales</taxon>
        <taxon>Lachnospiraceae</taxon>
        <taxon>Kineothrix</taxon>
    </lineage>
</organism>
<dbReference type="Pfam" id="PF12674">
    <property type="entry name" value="Zn_ribbon_2"/>
    <property type="match status" value="1"/>
</dbReference>
<proteinExistence type="predicted"/>
<sequence length="84" mass="9642">MKEQICQSCSRPMSEVDFGSNADKTKNTDYCNKCFENGQFTYGYTMDEMIEACIPPMLEVYSNMSAAEAKGQMKELFPSLLRWK</sequence>
<dbReference type="STRING" id="1469948.GCA_000732725_03287"/>
<gene>
    <name evidence="2" type="ORF">EDD76_11914</name>
</gene>
<name>A0A4R1QNZ1_9FIRM</name>
<keyword evidence="3" id="KW-1185">Reference proteome</keyword>
<dbReference type="InterPro" id="IPR025868">
    <property type="entry name" value="Zn_ribbon_dom_put"/>
</dbReference>
<dbReference type="OrthoDB" id="9801008at2"/>
<dbReference type="RefSeq" id="WP_031391921.1">
    <property type="nucleotide sequence ID" value="NZ_JPNB01000002.1"/>
</dbReference>
<comment type="caution">
    <text evidence="2">The sequence shown here is derived from an EMBL/GenBank/DDBJ whole genome shotgun (WGS) entry which is preliminary data.</text>
</comment>
<protein>
    <submittedName>
        <fullName evidence="2">Putative zinc ribbon protein</fullName>
    </submittedName>
</protein>
<dbReference type="AlphaFoldDB" id="A0A4R1QNZ1"/>
<evidence type="ECO:0000259" key="1">
    <source>
        <dbReference type="Pfam" id="PF12674"/>
    </source>
</evidence>
<accession>A0A4R1QNZ1</accession>
<reference evidence="2 3" key="1">
    <citation type="submission" date="2019-03" db="EMBL/GenBank/DDBJ databases">
        <title>Genomic Encyclopedia of Type Strains, Phase IV (KMG-IV): sequencing the most valuable type-strain genomes for metagenomic binning, comparative biology and taxonomic classification.</title>
        <authorList>
            <person name="Goeker M."/>
        </authorList>
    </citation>
    <scope>NUCLEOTIDE SEQUENCE [LARGE SCALE GENOMIC DNA]</scope>
    <source>
        <strain evidence="2 3">DSM 100556</strain>
    </source>
</reference>
<evidence type="ECO:0000313" key="2">
    <source>
        <dbReference type="EMBL" id="TCL54591.1"/>
    </source>
</evidence>
<evidence type="ECO:0000313" key="3">
    <source>
        <dbReference type="Proteomes" id="UP000295718"/>
    </source>
</evidence>
<dbReference type="Proteomes" id="UP000295718">
    <property type="component" value="Unassembled WGS sequence"/>
</dbReference>
<dbReference type="EMBL" id="SLUO01000019">
    <property type="protein sequence ID" value="TCL54591.1"/>
    <property type="molecule type" value="Genomic_DNA"/>
</dbReference>
<feature type="domain" description="Putative zinc ribbon" evidence="1">
    <location>
        <begin position="5"/>
        <end position="84"/>
    </location>
</feature>